<dbReference type="OrthoDB" id="6783748at2759"/>
<dbReference type="SUPFAM" id="SSF56672">
    <property type="entry name" value="DNA/RNA polymerases"/>
    <property type="match status" value="1"/>
</dbReference>
<organism evidence="2 3">
    <name type="scientific">Phytophthora fragariaefolia</name>
    <dbReference type="NCBI Taxonomy" id="1490495"/>
    <lineage>
        <taxon>Eukaryota</taxon>
        <taxon>Sar</taxon>
        <taxon>Stramenopiles</taxon>
        <taxon>Oomycota</taxon>
        <taxon>Peronosporomycetes</taxon>
        <taxon>Peronosporales</taxon>
        <taxon>Peronosporaceae</taxon>
        <taxon>Phytophthora</taxon>
    </lineage>
</organism>
<dbReference type="InterPro" id="IPR043502">
    <property type="entry name" value="DNA/RNA_pol_sf"/>
</dbReference>
<feature type="region of interest" description="Disordered" evidence="1">
    <location>
        <begin position="1"/>
        <end position="25"/>
    </location>
</feature>
<name>A0A9W6XMT9_9STRA</name>
<accession>A0A9W6XMT9</accession>
<protein>
    <submittedName>
        <fullName evidence="2">Unnamed protein product</fullName>
    </submittedName>
</protein>
<feature type="compositionally biased region" description="Basic and acidic residues" evidence="1">
    <location>
        <begin position="635"/>
        <end position="672"/>
    </location>
</feature>
<evidence type="ECO:0000313" key="2">
    <source>
        <dbReference type="EMBL" id="GMF41779.1"/>
    </source>
</evidence>
<proteinExistence type="predicted"/>
<keyword evidence="3" id="KW-1185">Reference proteome</keyword>
<feature type="region of interest" description="Disordered" evidence="1">
    <location>
        <begin position="50"/>
        <end position="82"/>
    </location>
</feature>
<dbReference type="InterPro" id="IPR021109">
    <property type="entry name" value="Peptidase_aspartic_dom_sf"/>
</dbReference>
<evidence type="ECO:0000256" key="1">
    <source>
        <dbReference type="SAM" id="MobiDB-lite"/>
    </source>
</evidence>
<reference evidence="2" key="1">
    <citation type="submission" date="2023-04" db="EMBL/GenBank/DDBJ databases">
        <title>Phytophthora fragariaefolia NBRC 109709.</title>
        <authorList>
            <person name="Ichikawa N."/>
            <person name="Sato H."/>
            <person name="Tonouchi N."/>
        </authorList>
    </citation>
    <scope>NUCLEOTIDE SEQUENCE</scope>
    <source>
        <strain evidence="2">NBRC 109709</strain>
    </source>
</reference>
<feature type="compositionally biased region" description="Basic and acidic residues" evidence="1">
    <location>
        <begin position="50"/>
        <end position="60"/>
    </location>
</feature>
<dbReference type="Gene3D" id="2.40.70.10">
    <property type="entry name" value="Acid Proteases"/>
    <property type="match status" value="1"/>
</dbReference>
<sequence>MWVYSDSGCQTEGGADVSADGEGADVPVTRESAVSSFPMMAATTADGMKEIVDGDGAKNDDELDESNDDPMGEAPVDDEASDEAMKALKERQRQRVRDEVECRVEQHGTPARVRLVQHRADEAERRVAVGETVEYVGADDGLPTAIMEVAGTRRQVKLDSGARYTVAGTSWMQYGDRVEKEAPVDYVEGIDGFLLDVVGVWEFYLRSTFGEIIRVEACIVAGCADEFLLGVDFMREHSANMDFERNEFRYTTAGRVVVIPFRTSEGTGEARVVVVGMARRTTIDGCAVTPVEVAVAANDGEIGIFLPTKYTGAVMLAATVTKVRNGKAIVPVVNAKNEQARLPMKQELGKWIPIDSSLELLEMRGKLRRERINEWLDGLGGSDVPLDAEQDMNIGTEDDQSRQLVLKLLCAYRKLTVGTGGCPPDTVLSTEHHIDTGDAGPIMLKRRRQAQSEDALIETNVRKMLAAGVIEEGNGAWGFPVVLVRKKDGEVRSYVDYLFSLSGRYRGLYSRRHRETCVRIGMCVGETFGGRPHAETEEMRICSATDGISRTQNERRWNTAPRSNSECGTRFPATSRRCGSKAFRASNRILSAICGRIRWYYGSNVKQHANAAAKQMVENAAALADTNYSGSEQGRVPKVDAARQLKGDDNDARADDERTKGENESRNNDRNRRPGASQTRNVQAITEALRMIAGTRAQVTMTQAMATLTARAEKPRCMSAYHNPERHDGHDFQTREYCKFKLSGAERYYTMPQRKDEKPLAFLYRLNLGGECAGVDFRKSSRKREQHLRQFVKNLSDDRLQETLQHQRFQKVRPEYIPKQREALRQDE</sequence>
<evidence type="ECO:0000313" key="3">
    <source>
        <dbReference type="Proteomes" id="UP001165121"/>
    </source>
</evidence>
<dbReference type="Gene3D" id="3.10.10.10">
    <property type="entry name" value="HIV Type 1 Reverse Transcriptase, subunit A, domain 1"/>
    <property type="match status" value="1"/>
</dbReference>
<feature type="region of interest" description="Disordered" evidence="1">
    <location>
        <begin position="628"/>
        <end position="680"/>
    </location>
</feature>
<dbReference type="Proteomes" id="UP001165121">
    <property type="component" value="Unassembled WGS sequence"/>
</dbReference>
<gene>
    <name evidence="2" type="ORF">Pfra01_001336600</name>
</gene>
<dbReference type="EMBL" id="BSXT01001376">
    <property type="protein sequence ID" value="GMF41779.1"/>
    <property type="molecule type" value="Genomic_DNA"/>
</dbReference>
<feature type="compositionally biased region" description="Acidic residues" evidence="1">
    <location>
        <begin position="61"/>
        <end position="82"/>
    </location>
</feature>
<dbReference type="AlphaFoldDB" id="A0A9W6XMT9"/>
<comment type="caution">
    <text evidence="2">The sequence shown here is derived from an EMBL/GenBank/DDBJ whole genome shotgun (WGS) entry which is preliminary data.</text>
</comment>